<reference evidence="1 2" key="1">
    <citation type="submission" date="2017-02" db="EMBL/GenBank/DDBJ databases">
        <title>Pseudoalteromonas ulvae TC14 Genome.</title>
        <authorList>
            <person name="Molmeret M."/>
        </authorList>
    </citation>
    <scope>NUCLEOTIDE SEQUENCE [LARGE SCALE GENOMIC DNA]</scope>
    <source>
        <strain evidence="1">TC14</strain>
    </source>
</reference>
<proteinExistence type="predicted"/>
<sequence>MPFYSASADPKQTFLDHQALLQANELEAAHKLWRNPNEQPWQVMMAFICAFYQDLDPAIEHITAQCDGQDCILTFDAPLREETHTVKVYLSLHAERYLINKIIAEPKHLSFLDTLSRYF</sequence>
<dbReference type="Proteomes" id="UP000194841">
    <property type="component" value="Unassembled WGS sequence"/>
</dbReference>
<protein>
    <submittedName>
        <fullName evidence="1">Uncharacterized protein</fullName>
    </submittedName>
</protein>
<gene>
    <name evidence="1" type="ORF">B1199_18050</name>
</gene>
<evidence type="ECO:0000313" key="1">
    <source>
        <dbReference type="EMBL" id="OUL56563.1"/>
    </source>
</evidence>
<dbReference type="EMBL" id="MWPV01000006">
    <property type="protein sequence ID" value="OUL56563.1"/>
    <property type="molecule type" value="Genomic_DNA"/>
</dbReference>
<name>A0A244CLQ9_PSEDV</name>
<evidence type="ECO:0000313" key="2">
    <source>
        <dbReference type="Proteomes" id="UP000194841"/>
    </source>
</evidence>
<organism evidence="1 2">
    <name type="scientific">Pseudoalteromonas ulvae</name>
    <dbReference type="NCBI Taxonomy" id="107327"/>
    <lineage>
        <taxon>Bacteria</taxon>
        <taxon>Pseudomonadati</taxon>
        <taxon>Pseudomonadota</taxon>
        <taxon>Gammaproteobacteria</taxon>
        <taxon>Alteromonadales</taxon>
        <taxon>Pseudoalteromonadaceae</taxon>
        <taxon>Pseudoalteromonas</taxon>
    </lineage>
</organism>
<accession>A0A244CLQ9</accession>
<comment type="caution">
    <text evidence="1">The sequence shown here is derived from an EMBL/GenBank/DDBJ whole genome shotgun (WGS) entry which is preliminary data.</text>
</comment>
<dbReference type="AlphaFoldDB" id="A0A244CLQ9"/>
<keyword evidence="2" id="KW-1185">Reference proteome</keyword>